<keyword evidence="9" id="KW-1185">Reference proteome</keyword>
<dbReference type="Pfam" id="PF05625">
    <property type="entry name" value="PAXNEB"/>
    <property type="match status" value="1"/>
</dbReference>
<dbReference type="GO" id="GO:0005737">
    <property type="term" value="C:cytoplasm"/>
    <property type="evidence" value="ECO:0007669"/>
    <property type="project" value="UniProtKB-SubCell"/>
</dbReference>
<dbReference type="Proteomes" id="UP000036681">
    <property type="component" value="Unplaced"/>
</dbReference>
<dbReference type="AlphaFoldDB" id="A0A0M3HLI9"/>
<evidence type="ECO:0000256" key="4">
    <source>
        <dbReference type="ARBA" id="ARBA00007573"/>
    </source>
</evidence>
<keyword evidence="6" id="KW-0963">Cytoplasm</keyword>
<comment type="pathway">
    <text evidence="3">tRNA modification; 5-methoxycarbonylmethyl-2-thiouridine-tRNA biosynthesis.</text>
</comment>
<comment type="similarity">
    <text evidence="4">Belongs to the ELP4 family.</text>
</comment>
<evidence type="ECO:0000256" key="2">
    <source>
        <dbReference type="ARBA" id="ARBA00004496"/>
    </source>
</evidence>
<name>A0A0M3HLI9_ASCLU</name>
<evidence type="ECO:0000256" key="5">
    <source>
        <dbReference type="ARBA" id="ARBA00020265"/>
    </source>
</evidence>
<keyword evidence="7" id="KW-0819">tRNA processing</keyword>
<evidence type="ECO:0000313" key="10">
    <source>
        <dbReference type="WBParaSite" id="ALUE_0000238401-mRNA-1"/>
    </source>
</evidence>
<dbReference type="UniPathway" id="UPA00988"/>
<keyword evidence="8" id="KW-0539">Nucleus</keyword>
<accession>A0A0M3HLI9</accession>
<proteinExistence type="inferred from homology"/>
<dbReference type="GO" id="GO:0002098">
    <property type="term" value="P:tRNA wobble uridine modification"/>
    <property type="evidence" value="ECO:0007669"/>
    <property type="project" value="InterPro"/>
</dbReference>
<comment type="subcellular location">
    <subcellularLocation>
        <location evidence="2">Cytoplasm</location>
    </subcellularLocation>
    <subcellularLocation>
        <location evidence="1">Nucleus</location>
    </subcellularLocation>
</comment>
<dbReference type="PANTHER" id="PTHR12896">
    <property type="entry name" value="PAX6 NEIGHBOR PROTEIN PAXNEB"/>
    <property type="match status" value="1"/>
</dbReference>
<evidence type="ECO:0000256" key="8">
    <source>
        <dbReference type="ARBA" id="ARBA00023242"/>
    </source>
</evidence>
<evidence type="ECO:0000256" key="3">
    <source>
        <dbReference type="ARBA" id="ARBA00005043"/>
    </source>
</evidence>
<dbReference type="WBParaSite" id="ALUE_0000238401-mRNA-1">
    <property type="protein sequence ID" value="ALUE_0000238401-mRNA-1"/>
    <property type="gene ID" value="ALUE_0000238401"/>
</dbReference>
<dbReference type="InterPro" id="IPR008728">
    <property type="entry name" value="Elongator_complex_protein_4"/>
</dbReference>
<dbReference type="GO" id="GO:0008023">
    <property type="term" value="C:transcription elongation factor complex"/>
    <property type="evidence" value="ECO:0007669"/>
    <property type="project" value="TreeGrafter"/>
</dbReference>
<sequence>MAVSAMNLNEKARINGTIVRLRYLETSVGNSAIDRLMGGGLPVSGVYLIDERNSRTYSSVLAKYFLAEGGILLIV</sequence>
<evidence type="ECO:0000256" key="1">
    <source>
        <dbReference type="ARBA" id="ARBA00004123"/>
    </source>
</evidence>
<protein>
    <recommendedName>
        <fullName evidence="5">Elongator complex protein 4</fullName>
    </recommendedName>
</protein>
<dbReference type="PANTHER" id="PTHR12896:SF1">
    <property type="entry name" value="ELONGATOR COMPLEX PROTEIN 4"/>
    <property type="match status" value="1"/>
</dbReference>
<organism evidence="9 10">
    <name type="scientific">Ascaris lumbricoides</name>
    <name type="common">Giant roundworm</name>
    <dbReference type="NCBI Taxonomy" id="6252"/>
    <lineage>
        <taxon>Eukaryota</taxon>
        <taxon>Metazoa</taxon>
        <taxon>Ecdysozoa</taxon>
        <taxon>Nematoda</taxon>
        <taxon>Chromadorea</taxon>
        <taxon>Rhabditida</taxon>
        <taxon>Spirurina</taxon>
        <taxon>Ascaridomorpha</taxon>
        <taxon>Ascaridoidea</taxon>
        <taxon>Ascarididae</taxon>
        <taxon>Ascaris</taxon>
    </lineage>
</organism>
<dbReference type="GO" id="GO:0033588">
    <property type="term" value="C:elongator holoenzyme complex"/>
    <property type="evidence" value="ECO:0007669"/>
    <property type="project" value="InterPro"/>
</dbReference>
<evidence type="ECO:0000256" key="6">
    <source>
        <dbReference type="ARBA" id="ARBA00022490"/>
    </source>
</evidence>
<reference evidence="10" key="1">
    <citation type="submission" date="2017-02" db="UniProtKB">
        <authorList>
            <consortium name="WormBaseParasite"/>
        </authorList>
    </citation>
    <scope>IDENTIFICATION</scope>
</reference>
<evidence type="ECO:0000256" key="7">
    <source>
        <dbReference type="ARBA" id="ARBA00022694"/>
    </source>
</evidence>
<evidence type="ECO:0000313" key="9">
    <source>
        <dbReference type="Proteomes" id="UP000036681"/>
    </source>
</evidence>
<dbReference type="Gene3D" id="3.40.50.300">
    <property type="entry name" value="P-loop containing nucleotide triphosphate hydrolases"/>
    <property type="match status" value="1"/>
</dbReference>
<dbReference type="InterPro" id="IPR027417">
    <property type="entry name" value="P-loop_NTPase"/>
</dbReference>